<dbReference type="Pfam" id="PF04752">
    <property type="entry name" value="ChaC"/>
    <property type="match status" value="1"/>
</dbReference>
<dbReference type="GO" id="GO:0005737">
    <property type="term" value="C:cytoplasm"/>
    <property type="evidence" value="ECO:0007669"/>
    <property type="project" value="TreeGrafter"/>
</dbReference>
<keyword evidence="4" id="KW-1185">Reference proteome</keyword>
<gene>
    <name evidence="3" type="ORF">Q9313_17205</name>
</gene>
<proteinExistence type="predicted"/>
<dbReference type="GO" id="GO:0006751">
    <property type="term" value="P:glutathione catabolic process"/>
    <property type="evidence" value="ECO:0007669"/>
    <property type="project" value="InterPro"/>
</dbReference>
<dbReference type="Gene3D" id="3.10.490.10">
    <property type="entry name" value="Gamma-glutamyl cyclotransferase-like"/>
    <property type="match status" value="1"/>
</dbReference>
<dbReference type="EC" id="4.3.2.7" evidence="1"/>
<reference evidence="3 4" key="1">
    <citation type="submission" date="2023-08" db="EMBL/GenBank/DDBJ databases">
        <title>Pathogen: clinical or host-associated sample.</title>
        <authorList>
            <person name="Hergert J."/>
            <person name="Casey R."/>
            <person name="Wagner J."/>
            <person name="Young E.L."/>
            <person name="Oakeson K.F."/>
        </authorList>
    </citation>
    <scope>NUCLEOTIDE SEQUENCE [LARGE SCALE GENOMIC DNA]</scope>
    <source>
        <strain evidence="3 4">1760953</strain>
    </source>
</reference>
<dbReference type="CDD" id="cd06661">
    <property type="entry name" value="GGCT_like"/>
    <property type="match status" value="1"/>
</dbReference>
<accession>A0AA50D2K5</accession>
<organism evidence="3 4">
    <name type="scientific">Shinella sumterensis</name>
    <dbReference type="NCBI Taxonomy" id="1967501"/>
    <lineage>
        <taxon>Bacteria</taxon>
        <taxon>Pseudomonadati</taxon>
        <taxon>Pseudomonadota</taxon>
        <taxon>Alphaproteobacteria</taxon>
        <taxon>Hyphomicrobiales</taxon>
        <taxon>Rhizobiaceae</taxon>
        <taxon>Shinella</taxon>
    </lineage>
</organism>
<dbReference type="InterPro" id="IPR036568">
    <property type="entry name" value="GGCT-like_sf"/>
</dbReference>
<protein>
    <recommendedName>
        <fullName evidence="1">glutathione-specific gamma-glutamylcyclotransferase</fullName>
        <ecNumber evidence="1">4.3.2.7</ecNumber>
    </recommendedName>
</protein>
<dbReference type="GO" id="GO:0061928">
    <property type="term" value="F:glutathione specific gamma-glutamylcyclotransferase activity"/>
    <property type="evidence" value="ECO:0007669"/>
    <property type="project" value="UniProtKB-EC"/>
</dbReference>
<dbReference type="InterPro" id="IPR013024">
    <property type="entry name" value="GGCT-like"/>
</dbReference>
<dbReference type="RefSeq" id="WP_134649395.1">
    <property type="nucleotide sequence ID" value="NZ_CP132302.1"/>
</dbReference>
<evidence type="ECO:0000256" key="1">
    <source>
        <dbReference type="ARBA" id="ARBA00012344"/>
    </source>
</evidence>
<evidence type="ECO:0000256" key="2">
    <source>
        <dbReference type="ARBA" id="ARBA00023239"/>
    </source>
</evidence>
<dbReference type="PANTHER" id="PTHR12192">
    <property type="entry name" value="CATION TRANSPORT PROTEIN CHAC-RELATED"/>
    <property type="match status" value="1"/>
</dbReference>
<dbReference type="EMBL" id="CP132302">
    <property type="protein sequence ID" value="WLR97394.1"/>
    <property type="molecule type" value="Genomic_DNA"/>
</dbReference>
<dbReference type="AlphaFoldDB" id="A0AA50D2K5"/>
<sequence>MTVDMNEFWVFGYGSLMWNPGFEYEERQPAHLFGFRRSLCVRSWVHRGTEEKPGLVLGLDRGGSCRGVAFRVAPQARDAVVDYLRERELVTHVYKERTLPATLGDGRRVSTLTYICDRAHHQFAGSLSVDEAARTISTAVGKSGHNMDYVRNTLSHLREMGIRDHWLEDVGRTAEGLYARISA</sequence>
<dbReference type="SUPFAM" id="SSF110857">
    <property type="entry name" value="Gamma-glutamyl cyclotransferase-like"/>
    <property type="match status" value="1"/>
</dbReference>
<dbReference type="Proteomes" id="UP001234585">
    <property type="component" value="Chromosome"/>
</dbReference>
<name>A0AA50D2K5_9HYPH</name>
<evidence type="ECO:0000313" key="3">
    <source>
        <dbReference type="EMBL" id="WLR97394.1"/>
    </source>
</evidence>
<dbReference type="PANTHER" id="PTHR12192:SF2">
    <property type="entry name" value="GLUTATHIONE-SPECIFIC GAMMA-GLUTAMYLCYCLOTRANSFERASE 2"/>
    <property type="match status" value="1"/>
</dbReference>
<dbReference type="InterPro" id="IPR006840">
    <property type="entry name" value="ChaC"/>
</dbReference>
<keyword evidence="2" id="KW-0456">Lyase</keyword>
<evidence type="ECO:0000313" key="4">
    <source>
        <dbReference type="Proteomes" id="UP001234585"/>
    </source>
</evidence>